<feature type="compositionally biased region" description="Acidic residues" evidence="1">
    <location>
        <begin position="33"/>
        <end position="47"/>
    </location>
</feature>
<reference evidence="3" key="1">
    <citation type="submission" date="2009-07" db="EMBL/GenBank/DDBJ databases">
        <title>Complete genome sequence of Rothia mucilaginosa DJ.</title>
        <authorList>
            <person name="Yamane K."/>
            <person name="Nambu T."/>
            <person name="Mashimo C."/>
            <person name="Sugimori C."/>
            <person name="Yamanaka T."/>
            <person name="Leung K."/>
            <person name="Fukushima H."/>
        </authorList>
    </citation>
    <scope>NUCLEOTIDE SEQUENCE [LARGE SCALE GENOMIC DNA]</scope>
    <source>
        <strain evidence="3">DY-18</strain>
    </source>
</reference>
<organism evidence="2 3">
    <name type="scientific">Rothia mucilaginosa (strain DY-18)</name>
    <name type="common">Stomatococcus mucilaginosus</name>
    <dbReference type="NCBI Taxonomy" id="680646"/>
    <lineage>
        <taxon>Bacteria</taxon>
        <taxon>Bacillati</taxon>
        <taxon>Actinomycetota</taxon>
        <taxon>Actinomycetes</taxon>
        <taxon>Micrococcales</taxon>
        <taxon>Micrococcaceae</taxon>
        <taxon>Rothia</taxon>
    </lineage>
</organism>
<evidence type="ECO:0000313" key="2">
    <source>
        <dbReference type="EMBL" id="BAI65713.1"/>
    </source>
</evidence>
<proteinExistence type="predicted"/>
<dbReference type="AlphaFoldDB" id="D2NPZ5"/>
<reference evidence="2 3" key="3">
    <citation type="journal article" date="2010" name="Sequencing">
        <title>Complete Genome Sequence of Rothia mucilaginosa DY-18: A Clinical Isolate with Dense Meshwork-Like Structures from a Persistent Apical Periodontitis Lesion.</title>
        <authorList>
            <person name="Yamane K."/>
            <person name="Nambu T."/>
            <person name="Yamanaka T."/>
            <person name="Mashimo C."/>
            <person name="Sugimori C."/>
            <person name="Leung K.-P."/>
            <person name="Fukushima H."/>
        </authorList>
    </citation>
    <scope>NUCLEOTIDE SEQUENCE [LARGE SCALE GENOMIC DNA]</scope>
    <source>
        <strain evidence="2 3">DY-18</strain>
    </source>
</reference>
<name>D2NPZ5_ROTMD</name>
<accession>D2NPZ5</accession>
<dbReference type="Proteomes" id="UP000001883">
    <property type="component" value="Chromosome"/>
</dbReference>
<dbReference type="EMBL" id="AP011540">
    <property type="protein sequence ID" value="BAI65713.1"/>
    <property type="molecule type" value="Genomic_DNA"/>
</dbReference>
<keyword evidence="3" id="KW-1185">Reference proteome</keyword>
<gene>
    <name evidence="2" type="ordered locus">RMDY18_18810</name>
</gene>
<evidence type="ECO:0000256" key="1">
    <source>
        <dbReference type="SAM" id="MobiDB-lite"/>
    </source>
</evidence>
<evidence type="ECO:0000313" key="3">
    <source>
        <dbReference type="Proteomes" id="UP000001883"/>
    </source>
</evidence>
<protein>
    <submittedName>
        <fullName evidence="2">Uncharacterized protein</fullName>
    </submittedName>
</protein>
<dbReference type="HOGENOM" id="CLU_3172782_0_0_11"/>
<reference evidence="2 3" key="2">
    <citation type="journal article" date="2010" name="J Osaka Dent Univ">
        <title>Isolation and identification of Rothia mucilaginosa from persistent apical periodontitis lesions.</title>
        <authorList>
            <person name="Yamane K."/>
            <person name="Yoshida M."/>
            <person name="Fujihira T."/>
            <person name="Baba T."/>
            <person name="Tsuji N."/>
            <person name="Hayashi H."/>
            <person name="Sugimori C."/>
            <person name="Yamanaka T."/>
            <person name="Mashimo C."/>
            <person name="Nambu T."/>
            <person name="Kawai H."/>
            <person name="Fukushima H."/>
        </authorList>
    </citation>
    <scope>NUCLEOTIDE SEQUENCE [LARGE SCALE GENOMIC DNA]</scope>
    <source>
        <strain evidence="2 3">DY-18</strain>
    </source>
</reference>
<dbReference type="KEGG" id="rmu:RMDY18_18810"/>
<sequence>MKILLNLVLPNEQARRFDGIPNSIQKLSYAEEQPPESCEDADETHNE</sequence>
<feature type="region of interest" description="Disordered" evidence="1">
    <location>
        <begin position="27"/>
        <end position="47"/>
    </location>
</feature>